<reference evidence="7" key="1">
    <citation type="submission" date="2020-10" db="EMBL/GenBank/DDBJ databases">
        <authorList>
            <person name="Gilroy R."/>
        </authorList>
    </citation>
    <scope>NUCLEOTIDE SEQUENCE</scope>
    <source>
        <strain evidence="7">1063</strain>
    </source>
</reference>
<feature type="transmembrane region" description="Helical" evidence="6">
    <location>
        <begin position="191"/>
        <end position="211"/>
    </location>
</feature>
<accession>A0A9D1HR36</accession>
<feature type="transmembrane region" description="Helical" evidence="6">
    <location>
        <begin position="63"/>
        <end position="85"/>
    </location>
</feature>
<evidence type="ECO:0000256" key="4">
    <source>
        <dbReference type="ARBA" id="ARBA00022989"/>
    </source>
</evidence>
<comment type="caution">
    <text evidence="7">The sequence shown here is derived from an EMBL/GenBank/DDBJ whole genome shotgun (WGS) entry which is preliminary data.</text>
</comment>
<feature type="transmembrane region" description="Helical" evidence="6">
    <location>
        <begin position="128"/>
        <end position="152"/>
    </location>
</feature>
<feature type="transmembrane region" description="Helical" evidence="6">
    <location>
        <begin position="223"/>
        <end position="241"/>
    </location>
</feature>
<evidence type="ECO:0000256" key="3">
    <source>
        <dbReference type="ARBA" id="ARBA00022692"/>
    </source>
</evidence>
<comment type="similarity">
    <text evidence="2">Belongs to the TMEM86 family.</text>
</comment>
<dbReference type="Pfam" id="PF07947">
    <property type="entry name" value="YhhN"/>
    <property type="match status" value="1"/>
</dbReference>
<feature type="transmembrane region" description="Helical" evidence="6">
    <location>
        <begin position="164"/>
        <end position="185"/>
    </location>
</feature>
<proteinExistence type="inferred from homology"/>
<dbReference type="InterPro" id="IPR012506">
    <property type="entry name" value="TMEM86B-like"/>
</dbReference>
<evidence type="ECO:0008006" key="9">
    <source>
        <dbReference type="Google" id="ProtNLM"/>
    </source>
</evidence>
<feature type="transmembrane region" description="Helical" evidence="6">
    <location>
        <begin position="38"/>
        <end position="57"/>
    </location>
</feature>
<evidence type="ECO:0000256" key="1">
    <source>
        <dbReference type="ARBA" id="ARBA00004141"/>
    </source>
</evidence>
<dbReference type="GO" id="GO:0016020">
    <property type="term" value="C:membrane"/>
    <property type="evidence" value="ECO:0007669"/>
    <property type="project" value="UniProtKB-SubCell"/>
</dbReference>
<dbReference type="EMBL" id="DVMN01000012">
    <property type="protein sequence ID" value="HIU20774.1"/>
    <property type="molecule type" value="Genomic_DNA"/>
</dbReference>
<dbReference type="Proteomes" id="UP000824088">
    <property type="component" value="Unassembled WGS sequence"/>
</dbReference>
<name>A0A9D1HR36_9FIRM</name>
<organism evidence="7 8">
    <name type="scientific">Candidatus Limadaptatus stercorigallinarum</name>
    <dbReference type="NCBI Taxonomy" id="2840845"/>
    <lineage>
        <taxon>Bacteria</taxon>
        <taxon>Bacillati</taxon>
        <taxon>Bacillota</taxon>
        <taxon>Clostridia</taxon>
        <taxon>Eubacteriales</taxon>
        <taxon>Candidatus Limadaptatus</taxon>
    </lineage>
</organism>
<evidence type="ECO:0000256" key="6">
    <source>
        <dbReference type="SAM" id="Phobius"/>
    </source>
</evidence>
<evidence type="ECO:0000313" key="7">
    <source>
        <dbReference type="EMBL" id="HIU20774.1"/>
    </source>
</evidence>
<evidence type="ECO:0000256" key="5">
    <source>
        <dbReference type="ARBA" id="ARBA00023136"/>
    </source>
</evidence>
<evidence type="ECO:0000256" key="2">
    <source>
        <dbReference type="ARBA" id="ARBA00007375"/>
    </source>
</evidence>
<gene>
    <name evidence="7" type="ORF">IAD51_00815</name>
</gene>
<comment type="subcellular location">
    <subcellularLocation>
        <location evidence="1">Membrane</location>
        <topology evidence="1">Multi-pass membrane protein</topology>
    </subcellularLocation>
</comment>
<keyword evidence="5 6" id="KW-0472">Membrane</keyword>
<keyword evidence="4 6" id="KW-1133">Transmembrane helix</keyword>
<feature type="transmembrane region" description="Helical" evidence="6">
    <location>
        <begin position="6"/>
        <end position="26"/>
    </location>
</feature>
<dbReference type="AlphaFoldDB" id="A0A9D1HR36"/>
<evidence type="ECO:0000313" key="8">
    <source>
        <dbReference type="Proteomes" id="UP000824088"/>
    </source>
</evidence>
<sequence>MSAGFIATLVIACVLFVVFMVLRLTVATKSEAGGVAAMFAKAAASLGFIAIAIAGLYEGADNFRAALFMLAGLVFGLIGDIVLDLKVVYLERPEEGVYLTGGMVSFGAGHVMFLTAVCLFAGEYITGALIGGCVAVAAVMACATVFGGGKLLGLKFGKFTVHSLLYAFCLMFMSALSVGMCIVMNSTDMVLFAVGMVLFLLSDIVLTQMYFGGKPRDKVLCTVNHALYYAAQICIACFVFFM</sequence>
<reference evidence="7" key="2">
    <citation type="journal article" date="2021" name="PeerJ">
        <title>Extensive microbial diversity within the chicken gut microbiome revealed by metagenomics and culture.</title>
        <authorList>
            <person name="Gilroy R."/>
            <person name="Ravi A."/>
            <person name="Getino M."/>
            <person name="Pursley I."/>
            <person name="Horton D.L."/>
            <person name="Alikhan N.F."/>
            <person name="Baker D."/>
            <person name="Gharbi K."/>
            <person name="Hall N."/>
            <person name="Watson M."/>
            <person name="Adriaenssens E.M."/>
            <person name="Foster-Nyarko E."/>
            <person name="Jarju S."/>
            <person name="Secka A."/>
            <person name="Antonio M."/>
            <person name="Oren A."/>
            <person name="Chaudhuri R.R."/>
            <person name="La Ragione R."/>
            <person name="Hildebrand F."/>
            <person name="Pallen M.J."/>
        </authorList>
    </citation>
    <scope>NUCLEOTIDE SEQUENCE</scope>
    <source>
        <strain evidence="7">1063</strain>
    </source>
</reference>
<protein>
    <recommendedName>
        <fullName evidence="9">YhhN-like protein</fullName>
    </recommendedName>
</protein>
<keyword evidence="3 6" id="KW-0812">Transmembrane</keyword>
<feature type="transmembrane region" description="Helical" evidence="6">
    <location>
        <begin position="97"/>
        <end position="122"/>
    </location>
</feature>